<feature type="domain" description="tRNA(Ile)-lysidine/2-thiocytidine synthase N-terminal" evidence="3">
    <location>
        <begin position="36"/>
        <end position="191"/>
    </location>
</feature>
<feature type="binding site" evidence="2">
    <location>
        <begin position="39"/>
        <end position="41"/>
    </location>
    <ligand>
        <name>ATP</name>
        <dbReference type="ChEBI" id="CHEBI:30616"/>
    </ligand>
</feature>
<feature type="binding site" evidence="2">
    <location>
        <position position="68"/>
    </location>
    <ligand>
        <name>ATP</name>
        <dbReference type="ChEBI" id="CHEBI:30616"/>
    </ligand>
</feature>
<evidence type="ECO:0000256" key="1">
    <source>
        <dbReference type="ARBA" id="ARBA00022679"/>
    </source>
</evidence>
<name>A0A3P3XG52_9SPIR</name>
<proteinExistence type="predicted"/>
<dbReference type="InterPro" id="IPR014729">
    <property type="entry name" value="Rossmann-like_a/b/a_fold"/>
</dbReference>
<gene>
    <name evidence="4" type="ORF">SPIROBIBN47_140001</name>
</gene>
<sequence length="237" mass="26173">MNAILAGKREPWFERLLLRMQAAITQYSMIGREDGILVGLSGGKDSLALLALLAVWNRGVRPLRACYVENRQFPQNKGSLEALGTFCALLRVPFSIREIETDVRLGCFPCSHARRKALAEEAVERGCTRIAIGHTRTDLVQTAILNLAHHGTLQGLLPIRQYFENAFAVVRPLIFLDETDIWRIVRRLDLPVQKSSCPLADNSERAKAAAILKALESMYPGAAANIARAANSALNLV</sequence>
<reference evidence="4" key="1">
    <citation type="submission" date="2017-02" db="EMBL/GenBank/DDBJ databases">
        <authorList>
            <person name="Regsiter A."/>
            <person name="William W."/>
        </authorList>
    </citation>
    <scope>NUCLEOTIDE SEQUENCE</scope>
    <source>
        <strain evidence="4">Bib</strain>
    </source>
</reference>
<evidence type="ECO:0000259" key="3">
    <source>
        <dbReference type="Pfam" id="PF01171"/>
    </source>
</evidence>
<feature type="binding site" evidence="2">
    <location>
        <position position="45"/>
    </location>
    <ligand>
        <name>ATP</name>
        <dbReference type="ChEBI" id="CHEBI:30616"/>
    </ligand>
</feature>
<dbReference type="InterPro" id="IPR035107">
    <property type="entry name" value="tRNA_thiolation_TtcA_Ctu1"/>
</dbReference>
<accession>A0A3P3XG52</accession>
<dbReference type="EMBL" id="FWDM01000006">
    <property type="protein sequence ID" value="SLM10364.1"/>
    <property type="molecule type" value="Genomic_DNA"/>
</dbReference>
<dbReference type="GO" id="GO:0008033">
    <property type="term" value="P:tRNA processing"/>
    <property type="evidence" value="ECO:0007669"/>
    <property type="project" value="InterPro"/>
</dbReference>
<feature type="binding site" evidence="2">
    <location>
        <position position="138"/>
    </location>
    <ligand>
        <name>ATP</name>
        <dbReference type="ChEBI" id="CHEBI:30616"/>
    </ligand>
</feature>
<dbReference type="PIRSF" id="PIRSF004976">
    <property type="entry name" value="ATPase_YdaO"/>
    <property type="match status" value="1"/>
</dbReference>
<evidence type="ECO:0000313" key="4">
    <source>
        <dbReference type="EMBL" id="SLM10364.1"/>
    </source>
</evidence>
<dbReference type="SUPFAM" id="SSF52402">
    <property type="entry name" value="Adenine nucleotide alpha hydrolases-like"/>
    <property type="match status" value="1"/>
</dbReference>
<dbReference type="PANTHER" id="PTHR43686">
    <property type="entry name" value="SULFURTRANSFERASE-RELATED"/>
    <property type="match status" value="1"/>
</dbReference>
<dbReference type="GO" id="GO:0016740">
    <property type="term" value="F:transferase activity"/>
    <property type="evidence" value="ECO:0007669"/>
    <property type="project" value="UniProtKB-KW"/>
</dbReference>
<protein>
    <submittedName>
        <fullName evidence="4">Putative PP-loop domain protein</fullName>
    </submittedName>
</protein>
<dbReference type="InterPro" id="IPR011063">
    <property type="entry name" value="TilS/TtcA_N"/>
</dbReference>
<dbReference type="AlphaFoldDB" id="A0A3P3XG52"/>
<feature type="binding site" evidence="2">
    <location>
        <position position="133"/>
    </location>
    <ligand>
        <name>ATP</name>
        <dbReference type="ChEBI" id="CHEBI:30616"/>
    </ligand>
</feature>
<organism evidence="4">
    <name type="scientific">uncultured spirochete</name>
    <dbReference type="NCBI Taxonomy" id="156406"/>
    <lineage>
        <taxon>Bacteria</taxon>
        <taxon>Pseudomonadati</taxon>
        <taxon>Spirochaetota</taxon>
        <taxon>Spirochaetia</taxon>
        <taxon>Spirochaetales</taxon>
        <taxon>environmental samples</taxon>
    </lineage>
</organism>
<dbReference type="PANTHER" id="PTHR43686:SF1">
    <property type="entry name" value="AMINOTRAN_5 DOMAIN-CONTAINING PROTEIN"/>
    <property type="match status" value="1"/>
</dbReference>
<dbReference type="GO" id="GO:0005524">
    <property type="term" value="F:ATP binding"/>
    <property type="evidence" value="ECO:0007669"/>
    <property type="project" value="UniProtKB-KW"/>
</dbReference>
<dbReference type="Pfam" id="PF01171">
    <property type="entry name" value="ATP_bind_3"/>
    <property type="match status" value="1"/>
</dbReference>
<keyword evidence="2" id="KW-0067">ATP-binding</keyword>
<keyword evidence="2" id="KW-0547">Nucleotide-binding</keyword>
<evidence type="ECO:0000256" key="2">
    <source>
        <dbReference type="PIRSR" id="PIRSR004976-51"/>
    </source>
</evidence>
<keyword evidence="1" id="KW-0808">Transferase</keyword>
<dbReference type="Gene3D" id="3.40.50.620">
    <property type="entry name" value="HUPs"/>
    <property type="match status" value="1"/>
</dbReference>